<feature type="compositionally biased region" description="Acidic residues" evidence="1">
    <location>
        <begin position="521"/>
        <end position="530"/>
    </location>
</feature>
<dbReference type="Proteomes" id="UP000078237">
    <property type="component" value="Unassembled WGS sequence"/>
</dbReference>
<organism evidence="2 3">
    <name type="scientific">Madurella mycetomatis</name>
    <dbReference type="NCBI Taxonomy" id="100816"/>
    <lineage>
        <taxon>Eukaryota</taxon>
        <taxon>Fungi</taxon>
        <taxon>Dikarya</taxon>
        <taxon>Ascomycota</taxon>
        <taxon>Pezizomycotina</taxon>
        <taxon>Sordariomycetes</taxon>
        <taxon>Sordariomycetidae</taxon>
        <taxon>Sordariales</taxon>
        <taxon>Sordariales incertae sedis</taxon>
        <taxon>Madurella</taxon>
    </lineage>
</organism>
<evidence type="ECO:0000313" key="2">
    <source>
        <dbReference type="EMBL" id="KXX82606.1"/>
    </source>
</evidence>
<dbReference type="VEuPathDB" id="FungiDB:MMYC01_200798"/>
<feature type="compositionally biased region" description="Polar residues" evidence="1">
    <location>
        <begin position="33"/>
        <end position="48"/>
    </location>
</feature>
<dbReference type="OrthoDB" id="4588713at2759"/>
<dbReference type="STRING" id="100816.A0A175WG18"/>
<comment type="caution">
    <text evidence="2">The sequence shown here is derived from an EMBL/GenBank/DDBJ whole genome shotgun (WGS) entry which is preliminary data.</text>
</comment>
<accession>A0A175WG18</accession>
<keyword evidence="3" id="KW-1185">Reference proteome</keyword>
<feature type="region of interest" description="Disordered" evidence="1">
    <location>
        <begin position="517"/>
        <end position="551"/>
    </location>
</feature>
<keyword evidence="2" id="KW-0378">Hydrolase</keyword>
<dbReference type="GO" id="GO:0016787">
    <property type="term" value="F:hydrolase activity"/>
    <property type="evidence" value="ECO:0007669"/>
    <property type="project" value="UniProtKB-KW"/>
</dbReference>
<gene>
    <name evidence="2" type="ORF">MMYC01_200798</name>
</gene>
<feature type="compositionally biased region" description="Basic and acidic residues" evidence="1">
    <location>
        <begin position="533"/>
        <end position="542"/>
    </location>
</feature>
<dbReference type="AlphaFoldDB" id="A0A175WG18"/>
<dbReference type="EMBL" id="LCTW02000011">
    <property type="protein sequence ID" value="KXX82606.1"/>
    <property type="molecule type" value="Genomic_DNA"/>
</dbReference>
<evidence type="ECO:0000313" key="3">
    <source>
        <dbReference type="Proteomes" id="UP000078237"/>
    </source>
</evidence>
<reference evidence="2 3" key="1">
    <citation type="journal article" date="2016" name="Genome Announc.">
        <title>Genome Sequence of Madurella mycetomatis mm55, Isolated from a Human Mycetoma Case in Sudan.</title>
        <authorList>
            <person name="Smit S."/>
            <person name="Derks M.F."/>
            <person name="Bervoets S."/>
            <person name="Fahal A."/>
            <person name="van Leeuwen W."/>
            <person name="van Belkum A."/>
            <person name="van de Sande W.W."/>
        </authorList>
    </citation>
    <scope>NUCLEOTIDE SEQUENCE [LARGE SCALE GENOMIC DNA]</scope>
    <source>
        <strain evidence="3">mm55</strain>
    </source>
</reference>
<feature type="region of interest" description="Disordered" evidence="1">
    <location>
        <begin position="182"/>
        <end position="213"/>
    </location>
</feature>
<name>A0A175WG18_9PEZI</name>
<sequence length="551" mass="60156">MFRDHQSKFPPRPPEGPKNECAVLRPDGPDVNKQPTYTTVGSIYNPKTATPLQPPTRRPRTRQYPQPLRSSTGEPILPFPDALLSMLSLKGKAPVSSPSTTATLQQYSPLQQNYDRAVGPMSEQENSITAAGMSTLNARSGNLLSPTRLGGDDSVAFEDTLASSHITVKGLTNLASYPNPMQKAAQKTLAKARTGNPSLGRPDTSSSLSSVTPDLDKDRLANHAFGATAAAVGPPKPLTAGPPGQRQFKPSTFEATSRVLRQEDQAPQVLPASKVFHFTSPTDILYNSGPSLTTELDFNNLTADVAQLARFSPEGEDYGPVLPISSSLLEFPPFPGSIPITMAAEDPSRTERKVYDTLPLGRIKEYFPDGLPSNYNGQYTPIPENWQEKYPLKEFMFPQEPPSGLTSKINRQFYAGAEGLVRDMERIAGDRDYYYTGNNAGVIGEERSRLRGRQSERISIRWQVQLPTLTIEEANNISASDHAKPLIDMALATLLRYKGESMLGNLAQSPWPTGFTPVDDAWVDGSEEGTDSFFDKPKEKKSSGSQGVAIR</sequence>
<proteinExistence type="predicted"/>
<evidence type="ECO:0000256" key="1">
    <source>
        <dbReference type="SAM" id="MobiDB-lite"/>
    </source>
</evidence>
<feature type="region of interest" description="Disordered" evidence="1">
    <location>
        <begin position="1"/>
        <end position="77"/>
    </location>
</feature>
<feature type="compositionally biased region" description="Polar residues" evidence="1">
    <location>
        <begin position="203"/>
        <end position="212"/>
    </location>
</feature>
<protein>
    <submittedName>
        <fullName evidence="2">Pyrimidine-specific ribonucleoside hydrolase RihA</fullName>
    </submittedName>
</protein>